<evidence type="ECO:0000313" key="2">
    <source>
        <dbReference type="Proteomes" id="UP000001366"/>
    </source>
</evidence>
<organism evidence="1 2">
    <name type="scientific">Persephonella marina (strain DSM 14350 / EX-H1)</name>
    <dbReference type="NCBI Taxonomy" id="123214"/>
    <lineage>
        <taxon>Bacteria</taxon>
        <taxon>Pseudomonadati</taxon>
        <taxon>Aquificota</taxon>
        <taxon>Aquificia</taxon>
        <taxon>Aquificales</taxon>
        <taxon>Hydrogenothermaceae</taxon>
        <taxon>Persephonella</taxon>
    </lineage>
</organism>
<dbReference type="Gene3D" id="2.40.50.100">
    <property type="match status" value="1"/>
</dbReference>
<keyword evidence="2" id="KW-1185">Reference proteome</keyword>
<dbReference type="HOGENOM" id="CLU_129782_4_0_0"/>
<proteinExistence type="predicted"/>
<reference evidence="1 2" key="1">
    <citation type="journal article" date="2009" name="J. Bacteriol.">
        <title>Complete and draft genome sequences of six members of the Aquificales.</title>
        <authorList>
            <person name="Reysenbach A.L."/>
            <person name="Hamamura N."/>
            <person name="Podar M."/>
            <person name="Griffiths E."/>
            <person name="Ferreira S."/>
            <person name="Hochstein R."/>
            <person name="Heidelberg J."/>
            <person name="Johnson J."/>
            <person name="Mead D."/>
            <person name="Pohorille A."/>
            <person name="Sarmiento M."/>
            <person name="Schweighofer K."/>
            <person name="Seshadri R."/>
            <person name="Voytek M.A."/>
        </authorList>
    </citation>
    <scope>NUCLEOTIDE SEQUENCE [LARGE SCALE GENOMIC DNA]</scope>
    <source>
        <strain evidence="2">DSM 14350 / EX-H1</strain>
    </source>
</reference>
<dbReference type="RefSeq" id="WP_012676187.1">
    <property type="nucleotide sequence ID" value="NC_012440.1"/>
</dbReference>
<dbReference type="PaxDb" id="123214-PERMA_1917"/>
<dbReference type="OrthoDB" id="13862at2"/>
<evidence type="ECO:0000313" key="1">
    <source>
        <dbReference type="EMBL" id="ACO03948.1"/>
    </source>
</evidence>
<dbReference type="AlphaFoldDB" id="C0QSN2"/>
<dbReference type="InterPro" id="IPR008995">
    <property type="entry name" value="Mo/tungstate-bd_C_term_dom"/>
</dbReference>
<gene>
    <name evidence="1" type="ordered locus">PERMA_1917</name>
</gene>
<dbReference type="STRING" id="123214.PERMA_1917"/>
<dbReference type="KEGG" id="pmx:PERMA_1917"/>
<dbReference type="SUPFAM" id="SSF50331">
    <property type="entry name" value="MOP-like"/>
    <property type="match status" value="1"/>
</dbReference>
<protein>
    <submittedName>
        <fullName evidence="1">Putative tobe domain protein</fullName>
    </submittedName>
</protein>
<dbReference type="eggNOG" id="COG3585">
    <property type="taxonomic scope" value="Bacteria"/>
</dbReference>
<accession>C0QSN2</accession>
<name>C0QSN2_PERMH</name>
<sequence>MNSIKGVISKIESDSFLSIITVKTDIGNFSVVLLETPETADYMREGKNVNLLFKETEVEIFKNCSFLKESFLNMFDAQIESVENGKILSKILLRSGDNIFSSVIPKKSVDLLGLKQNDVINFLVRPNEITVEVL</sequence>
<dbReference type="EMBL" id="CP001230">
    <property type="protein sequence ID" value="ACO03948.1"/>
    <property type="molecule type" value="Genomic_DNA"/>
</dbReference>
<dbReference type="Proteomes" id="UP000001366">
    <property type="component" value="Chromosome"/>
</dbReference>